<dbReference type="HOGENOM" id="CLU_2690639_0_0_1"/>
<dbReference type="EnsemblMetazoa" id="MESCA006742-RA">
    <property type="protein sequence ID" value="MESCA006742-PA"/>
    <property type="gene ID" value="MESCA006742"/>
</dbReference>
<reference evidence="2" key="1">
    <citation type="submission" date="2013-02" db="EMBL/GenBank/DDBJ databases">
        <authorList>
            <person name="Hughes D."/>
        </authorList>
    </citation>
    <scope>NUCLEOTIDE SEQUENCE</scope>
    <source>
        <strain>Durham</strain>
        <strain evidence="2">NC isolate 2 -- Noor lab</strain>
    </source>
</reference>
<dbReference type="EMBL" id="CAQQ02391858">
    <property type="status" value="NOT_ANNOTATED_CDS"/>
    <property type="molecule type" value="Genomic_DNA"/>
</dbReference>
<evidence type="ECO:0000313" key="2">
    <source>
        <dbReference type="Proteomes" id="UP000015102"/>
    </source>
</evidence>
<keyword evidence="2" id="KW-1185">Reference proteome</keyword>
<accession>T1GST1</accession>
<proteinExistence type="predicted"/>
<dbReference type="Proteomes" id="UP000015102">
    <property type="component" value="Unassembled WGS sequence"/>
</dbReference>
<evidence type="ECO:0000313" key="1">
    <source>
        <dbReference type="EnsemblMetazoa" id="MESCA006742-PA"/>
    </source>
</evidence>
<dbReference type="EMBL" id="CAQQ02391857">
    <property type="status" value="NOT_ANNOTATED_CDS"/>
    <property type="molecule type" value="Genomic_DNA"/>
</dbReference>
<protein>
    <submittedName>
        <fullName evidence="1">Uncharacterized protein</fullName>
    </submittedName>
</protein>
<reference evidence="1" key="2">
    <citation type="submission" date="2015-06" db="UniProtKB">
        <authorList>
            <consortium name="EnsemblMetazoa"/>
        </authorList>
    </citation>
    <scope>IDENTIFICATION</scope>
</reference>
<dbReference type="AlphaFoldDB" id="T1GST1"/>
<organism evidence="1 2">
    <name type="scientific">Megaselia scalaris</name>
    <name type="common">Humpbacked fly</name>
    <name type="synonym">Phora scalaris</name>
    <dbReference type="NCBI Taxonomy" id="36166"/>
    <lineage>
        <taxon>Eukaryota</taxon>
        <taxon>Metazoa</taxon>
        <taxon>Ecdysozoa</taxon>
        <taxon>Arthropoda</taxon>
        <taxon>Hexapoda</taxon>
        <taxon>Insecta</taxon>
        <taxon>Pterygota</taxon>
        <taxon>Neoptera</taxon>
        <taxon>Endopterygota</taxon>
        <taxon>Diptera</taxon>
        <taxon>Brachycera</taxon>
        <taxon>Muscomorpha</taxon>
        <taxon>Platypezoidea</taxon>
        <taxon>Phoridae</taxon>
        <taxon>Megaseliini</taxon>
        <taxon>Megaselia</taxon>
    </lineage>
</organism>
<name>T1GST1_MEGSC</name>
<sequence>MCGENTCNQVSSKIKSWFLDNNFSTTKVVKSLENTHPLTTCQTNSEKNPFSLPIYSDSLHWTKVVYVPSSELAS</sequence>